<name>A0AAW1RIU8_9CHLO</name>
<dbReference type="Proteomes" id="UP001445335">
    <property type="component" value="Unassembled WGS sequence"/>
</dbReference>
<feature type="region of interest" description="Disordered" evidence="4">
    <location>
        <begin position="117"/>
        <end position="144"/>
    </location>
</feature>
<dbReference type="AlphaFoldDB" id="A0AAW1RIU8"/>
<organism evidence="6 7">
    <name type="scientific">Elliptochloris bilobata</name>
    <dbReference type="NCBI Taxonomy" id="381761"/>
    <lineage>
        <taxon>Eukaryota</taxon>
        <taxon>Viridiplantae</taxon>
        <taxon>Chlorophyta</taxon>
        <taxon>core chlorophytes</taxon>
        <taxon>Trebouxiophyceae</taxon>
        <taxon>Trebouxiophyceae incertae sedis</taxon>
        <taxon>Elliptochloris clade</taxon>
        <taxon>Elliptochloris</taxon>
    </lineage>
</organism>
<sequence length="281" mass="29529">MHALDQGFHNIETDCQLSADEIPVNIHGEVLEKTTNGSGGVSSHTVDELQRLDAGSWFSSEFAGQRIPLLSEVLVLLAGAHLHLELKFKQPLLPTRVVEALRAAGYIPSAAAQLGHLQSSPAESTGRDLEGAEPRTQASDGAATSAGCRIEGRGTFGVPGLTITSFHLDQLQRSLKLLPHVRHAWLVQELDDGVLATAAAAAAAAGTAPLQLCPRANACTAEGVAAALSRGHSVRGWGVRSIEDLDRLRACGAHGCTVDWPDVARRHILENPCVGTGTASC</sequence>
<protein>
    <recommendedName>
        <fullName evidence="1">glycerophosphodiester phosphodiesterase</fullName>
        <ecNumber evidence="1">3.1.4.46</ecNumber>
    </recommendedName>
</protein>
<comment type="caution">
    <text evidence="6">The sequence shown here is derived from an EMBL/GenBank/DDBJ whole genome shotgun (WGS) entry which is preliminary data.</text>
</comment>
<dbReference type="PANTHER" id="PTHR46211:SF14">
    <property type="entry name" value="GLYCEROPHOSPHODIESTER PHOSPHODIESTERASE"/>
    <property type="match status" value="1"/>
</dbReference>
<gene>
    <name evidence="6" type="ORF">WJX81_006451</name>
</gene>
<dbReference type="GO" id="GO:0006071">
    <property type="term" value="P:glycerol metabolic process"/>
    <property type="evidence" value="ECO:0007669"/>
    <property type="project" value="UniProtKB-KW"/>
</dbReference>
<evidence type="ECO:0000313" key="7">
    <source>
        <dbReference type="Proteomes" id="UP001445335"/>
    </source>
</evidence>
<evidence type="ECO:0000256" key="1">
    <source>
        <dbReference type="ARBA" id="ARBA00012247"/>
    </source>
</evidence>
<dbReference type="EC" id="3.1.4.46" evidence="1"/>
<dbReference type="GO" id="GO:0008889">
    <property type="term" value="F:glycerophosphodiester phosphodiesterase activity"/>
    <property type="evidence" value="ECO:0007669"/>
    <property type="project" value="UniProtKB-EC"/>
</dbReference>
<proteinExistence type="predicted"/>
<evidence type="ECO:0000256" key="4">
    <source>
        <dbReference type="SAM" id="MobiDB-lite"/>
    </source>
</evidence>
<dbReference type="EMBL" id="JALJOU010000035">
    <property type="protein sequence ID" value="KAK9833564.1"/>
    <property type="molecule type" value="Genomic_DNA"/>
</dbReference>
<dbReference type="GO" id="GO:0006629">
    <property type="term" value="P:lipid metabolic process"/>
    <property type="evidence" value="ECO:0007669"/>
    <property type="project" value="InterPro"/>
</dbReference>
<dbReference type="SUPFAM" id="SSF51695">
    <property type="entry name" value="PLC-like phosphodiesterases"/>
    <property type="match status" value="2"/>
</dbReference>
<dbReference type="Gene3D" id="3.20.20.190">
    <property type="entry name" value="Phosphatidylinositol (PI) phosphodiesterase"/>
    <property type="match status" value="2"/>
</dbReference>
<dbReference type="PROSITE" id="PS51704">
    <property type="entry name" value="GP_PDE"/>
    <property type="match status" value="1"/>
</dbReference>
<feature type="domain" description="GP-PDE" evidence="5">
    <location>
        <begin position="1"/>
        <end position="268"/>
    </location>
</feature>
<evidence type="ECO:0000259" key="5">
    <source>
        <dbReference type="PROSITE" id="PS51704"/>
    </source>
</evidence>
<evidence type="ECO:0000256" key="3">
    <source>
        <dbReference type="ARBA" id="ARBA00047512"/>
    </source>
</evidence>
<dbReference type="Pfam" id="PF03009">
    <property type="entry name" value="GDPD"/>
    <property type="match status" value="1"/>
</dbReference>
<keyword evidence="7" id="KW-1185">Reference proteome</keyword>
<accession>A0AAW1RIU8</accession>
<evidence type="ECO:0000313" key="6">
    <source>
        <dbReference type="EMBL" id="KAK9833564.1"/>
    </source>
</evidence>
<dbReference type="PANTHER" id="PTHR46211">
    <property type="entry name" value="GLYCEROPHOSPHORYL DIESTER PHOSPHODIESTERASE"/>
    <property type="match status" value="1"/>
</dbReference>
<comment type="catalytic activity">
    <reaction evidence="3">
        <text>a sn-glycero-3-phosphodiester + H2O = an alcohol + sn-glycerol 3-phosphate + H(+)</text>
        <dbReference type="Rhea" id="RHEA:12969"/>
        <dbReference type="ChEBI" id="CHEBI:15377"/>
        <dbReference type="ChEBI" id="CHEBI:15378"/>
        <dbReference type="ChEBI" id="CHEBI:30879"/>
        <dbReference type="ChEBI" id="CHEBI:57597"/>
        <dbReference type="ChEBI" id="CHEBI:83408"/>
        <dbReference type="EC" id="3.1.4.46"/>
    </reaction>
</comment>
<reference evidence="6 7" key="1">
    <citation type="journal article" date="2024" name="Nat. Commun.">
        <title>Phylogenomics reveals the evolutionary origins of lichenization in chlorophyte algae.</title>
        <authorList>
            <person name="Puginier C."/>
            <person name="Libourel C."/>
            <person name="Otte J."/>
            <person name="Skaloud P."/>
            <person name="Haon M."/>
            <person name="Grisel S."/>
            <person name="Petersen M."/>
            <person name="Berrin J.G."/>
            <person name="Delaux P.M."/>
            <person name="Dal Grande F."/>
            <person name="Keller J."/>
        </authorList>
    </citation>
    <scope>NUCLEOTIDE SEQUENCE [LARGE SCALE GENOMIC DNA]</scope>
    <source>
        <strain evidence="6 7">SAG 245.80</strain>
    </source>
</reference>
<keyword evidence="2" id="KW-0319">Glycerol metabolism</keyword>
<dbReference type="InterPro" id="IPR030395">
    <property type="entry name" value="GP_PDE_dom"/>
</dbReference>
<evidence type="ECO:0000256" key="2">
    <source>
        <dbReference type="ARBA" id="ARBA00022798"/>
    </source>
</evidence>
<dbReference type="InterPro" id="IPR017946">
    <property type="entry name" value="PLC-like_Pdiesterase_TIM-brl"/>
</dbReference>